<proteinExistence type="predicted"/>
<dbReference type="PANTHER" id="PTHR31480">
    <property type="entry name" value="BIFUNCTIONAL LYCOPENE CYCLASE/PHYTOENE SYNTHASE"/>
    <property type="match status" value="1"/>
</dbReference>
<keyword evidence="1" id="KW-0808">Transferase</keyword>
<dbReference type="GO" id="GO:0051996">
    <property type="term" value="F:squalene synthase [NAD(P)H] activity"/>
    <property type="evidence" value="ECO:0007669"/>
    <property type="project" value="UniProtKB-EC"/>
</dbReference>
<dbReference type="InterPro" id="IPR008949">
    <property type="entry name" value="Isoprenoid_synthase_dom_sf"/>
</dbReference>
<sequence length="274" mass="30069">MRVDHYENFPVASWLCPPRLRPPIAAIYWFARTADDIADEGEAPAAQRLGDLAAYRAALLAAAAGQPSEAWSPVFRPLARAIADHRLPLGPLQDLLSAFEQDVAKTRDGAGYADRAELVDYCRRSADPVGRLLLHLYGVGDASSLARSDRVCTALQLINFWQDIGQDLARGRRYLPAADCAAHGIDPDRPHDAPREARVALVRALCAWAREVMLEGAPLVHRIPGRAGWELRLVVQGGLRILARIEALGFDTFHARPKLGAADALPVLWRAVRM</sequence>
<protein>
    <submittedName>
        <fullName evidence="1">Squalene synthase HpnC</fullName>
        <ecNumber evidence="1">2.5.1.21</ecNumber>
    </submittedName>
</protein>
<dbReference type="Pfam" id="PF00494">
    <property type="entry name" value="SQS_PSY"/>
    <property type="match status" value="1"/>
</dbReference>
<evidence type="ECO:0000313" key="2">
    <source>
        <dbReference type="Proteomes" id="UP000469385"/>
    </source>
</evidence>
<comment type="caution">
    <text evidence="1">The sequence shown here is derived from an EMBL/GenBank/DDBJ whole genome shotgun (WGS) entry which is preliminary data.</text>
</comment>
<organism evidence="1 2">
    <name type="scientific">Ramlibacter pinisoli</name>
    <dbReference type="NCBI Taxonomy" id="2682844"/>
    <lineage>
        <taxon>Bacteria</taxon>
        <taxon>Pseudomonadati</taxon>
        <taxon>Pseudomonadota</taxon>
        <taxon>Betaproteobacteria</taxon>
        <taxon>Burkholderiales</taxon>
        <taxon>Comamonadaceae</taxon>
        <taxon>Ramlibacter</taxon>
    </lineage>
</organism>
<gene>
    <name evidence="1" type="primary">hpnC</name>
    <name evidence="1" type="ORF">GON04_03005</name>
</gene>
<dbReference type="EC" id="2.5.1.21" evidence="1"/>
<dbReference type="Proteomes" id="UP000469385">
    <property type="component" value="Unassembled WGS sequence"/>
</dbReference>
<accession>A0A6N8IQ34</accession>
<dbReference type="InterPro" id="IPR002060">
    <property type="entry name" value="Squ/phyt_synthse"/>
</dbReference>
<dbReference type="GO" id="GO:0004311">
    <property type="term" value="F:geranylgeranyl diphosphate synthase activity"/>
    <property type="evidence" value="ECO:0007669"/>
    <property type="project" value="InterPro"/>
</dbReference>
<keyword evidence="2" id="KW-1185">Reference proteome</keyword>
<dbReference type="SUPFAM" id="SSF48576">
    <property type="entry name" value="Terpenoid synthases"/>
    <property type="match status" value="1"/>
</dbReference>
<dbReference type="InterPro" id="IPR017827">
    <property type="entry name" value="HSQ_synthase_HpnC"/>
</dbReference>
<dbReference type="Gene3D" id="1.10.600.10">
    <property type="entry name" value="Farnesyl Diphosphate Synthase"/>
    <property type="match status" value="1"/>
</dbReference>
<evidence type="ECO:0000313" key="1">
    <source>
        <dbReference type="EMBL" id="MVQ28400.1"/>
    </source>
</evidence>
<dbReference type="NCBIfam" id="TIGR03464">
    <property type="entry name" value="HpnC"/>
    <property type="match status" value="1"/>
</dbReference>
<name>A0A6N8IQ34_9BURK</name>
<dbReference type="SFLD" id="SFLDG01212">
    <property type="entry name" value="Phytoene_synthase_like"/>
    <property type="match status" value="1"/>
</dbReference>
<dbReference type="AlphaFoldDB" id="A0A6N8IQ34"/>
<dbReference type="EMBL" id="WSEL01000003">
    <property type="protein sequence ID" value="MVQ28400.1"/>
    <property type="molecule type" value="Genomic_DNA"/>
</dbReference>
<dbReference type="SFLD" id="SFLDG01018">
    <property type="entry name" value="Squalene/Phytoene_Synthase_Lik"/>
    <property type="match status" value="1"/>
</dbReference>
<dbReference type="InterPro" id="IPR044843">
    <property type="entry name" value="Trans_IPPS_bact-type"/>
</dbReference>
<dbReference type="SFLD" id="SFLDS00005">
    <property type="entry name" value="Isoprenoid_Synthase_Type_I"/>
    <property type="match status" value="1"/>
</dbReference>
<reference evidence="1 2" key="1">
    <citation type="submission" date="2019-12" db="EMBL/GenBank/DDBJ databases">
        <authorList>
            <person name="Huq M.A."/>
        </authorList>
    </citation>
    <scope>NUCLEOTIDE SEQUENCE [LARGE SCALE GENOMIC DNA]</scope>
    <source>
        <strain evidence="1 2">MAH-25</strain>
    </source>
</reference>